<accession>A0A916UUQ7</accession>
<feature type="domain" description="PAC" evidence="8">
    <location>
        <begin position="69"/>
        <end position="121"/>
    </location>
</feature>
<dbReference type="InterPro" id="IPR013656">
    <property type="entry name" value="PAS_4"/>
</dbReference>
<feature type="domain" description="Histidine kinase" evidence="6">
    <location>
        <begin position="393"/>
        <end position="605"/>
    </location>
</feature>
<evidence type="ECO:0000259" key="8">
    <source>
        <dbReference type="PROSITE" id="PS50113"/>
    </source>
</evidence>
<dbReference type="InterPro" id="IPR001610">
    <property type="entry name" value="PAC"/>
</dbReference>
<gene>
    <name evidence="9" type="ORF">GCM10011396_36640</name>
</gene>
<evidence type="ECO:0000256" key="4">
    <source>
        <dbReference type="ARBA" id="ARBA00022679"/>
    </source>
</evidence>
<comment type="caution">
    <text evidence="9">The sequence shown here is derived from an EMBL/GenBank/DDBJ whole genome shotgun (WGS) entry which is preliminary data.</text>
</comment>
<dbReference type="PROSITE" id="PS50113">
    <property type="entry name" value="PAC"/>
    <property type="match status" value="3"/>
</dbReference>
<dbReference type="InterPro" id="IPR013655">
    <property type="entry name" value="PAS_fold_3"/>
</dbReference>
<dbReference type="SMART" id="SM00091">
    <property type="entry name" value="PAS"/>
    <property type="match status" value="2"/>
</dbReference>
<dbReference type="PANTHER" id="PTHR43304">
    <property type="entry name" value="PHYTOCHROME-LIKE PROTEIN CPH1"/>
    <property type="match status" value="1"/>
</dbReference>
<keyword evidence="10" id="KW-1185">Reference proteome</keyword>
<dbReference type="PANTHER" id="PTHR43304:SF1">
    <property type="entry name" value="PAC DOMAIN-CONTAINING PROTEIN"/>
    <property type="match status" value="1"/>
</dbReference>
<evidence type="ECO:0000256" key="1">
    <source>
        <dbReference type="ARBA" id="ARBA00000085"/>
    </source>
</evidence>
<dbReference type="Pfam" id="PF08447">
    <property type="entry name" value="PAS_3"/>
    <property type="match status" value="2"/>
</dbReference>
<dbReference type="SMART" id="SM00086">
    <property type="entry name" value="PAC"/>
    <property type="match status" value="3"/>
</dbReference>
<dbReference type="Gene3D" id="3.30.450.20">
    <property type="entry name" value="PAS domain"/>
    <property type="match status" value="3"/>
</dbReference>
<dbReference type="SUPFAM" id="SSF55785">
    <property type="entry name" value="PYP-like sensor domain (PAS domain)"/>
    <property type="match status" value="3"/>
</dbReference>
<name>A0A916UUQ7_9BURK</name>
<dbReference type="EC" id="2.7.13.3" evidence="2"/>
<protein>
    <recommendedName>
        <fullName evidence="2">histidine kinase</fullName>
        <ecNumber evidence="2">2.7.13.3</ecNumber>
    </recommendedName>
</protein>
<proteinExistence type="predicted"/>
<dbReference type="InterPro" id="IPR035965">
    <property type="entry name" value="PAS-like_dom_sf"/>
</dbReference>
<dbReference type="PROSITE" id="PS50112">
    <property type="entry name" value="PAS"/>
    <property type="match status" value="2"/>
</dbReference>
<feature type="domain" description="PAS" evidence="7">
    <location>
        <begin position="248"/>
        <end position="318"/>
    </location>
</feature>
<dbReference type="AlphaFoldDB" id="A0A916UUQ7"/>
<dbReference type="NCBIfam" id="TIGR00229">
    <property type="entry name" value="sensory_box"/>
    <property type="match status" value="3"/>
</dbReference>
<evidence type="ECO:0000256" key="2">
    <source>
        <dbReference type="ARBA" id="ARBA00012438"/>
    </source>
</evidence>
<dbReference type="PRINTS" id="PR00344">
    <property type="entry name" value="BCTRLSENSOR"/>
</dbReference>
<dbReference type="Pfam" id="PF00512">
    <property type="entry name" value="HisKA"/>
    <property type="match status" value="1"/>
</dbReference>
<reference evidence="9" key="1">
    <citation type="journal article" date="2014" name="Int. J. Syst. Evol. Microbiol.">
        <title>Complete genome sequence of Corynebacterium casei LMG S-19264T (=DSM 44701T), isolated from a smear-ripened cheese.</title>
        <authorList>
            <consortium name="US DOE Joint Genome Institute (JGI-PGF)"/>
            <person name="Walter F."/>
            <person name="Albersmeier A."/>
            <person name="Kalinowski J."/>
            <person name="Ruckert C."/>
        </authorList>
    </citation>
    <scope>NUCLEOTIDE SEQUENCE</scope>
    <source>
        <strain evidence="9">CGMCC 1.10998</strain>
    </source>
</reference>
<comment type="catalytic activity">
    <reaction evidence="1">
        <text>ATP + protein L-histidine = ADP + protein N-phospho-L-histidine.</text>
        <dbReference type="EC" id="2.7.13.3"/>
    </reaction>
</comment>
<sequence length="605" mass="68462">MEMLENLRPSLAWALLPSRRPEFVNQATKDYTGIQTAASLSDCLAVIHPDDVPLYLEHLNQVAAASQSCEVEFRVRHHDSRYRWMLCRTYPMRDRYGMLLRWVSISRDIQDRKLAESTLRKQEEEYRRIVDFVPACISVANAQGELVYANKVTVAHLGRLAEQIIGKGWMDSLHPDSLPIAQREWAASIRTKQPLDVTLLSKQFDGEYRWQRLTAVPLLDEKGEVMNWYMLGVDIHELVKAQEALEMSKHELTKIVETLPLGIWCTSADGQPTYLNQRLREHTGTTLEKSKDWYWLQNVHPEDREATAAAFMYAINTGTSYLMIHRLRIADGSFHWYEQRGEPLRDTNGQIKRWYGIAIDVDERVRTEERLRETRAKLARATRVATVAELSASIAHELNQPLTSVIANGQAARRWLGATPPNVKAATKSIEMILRDGRAADNTMQNIRALFKRESIRKSGTRVAEMVREAVRLVHEDSQRKNTSIECTFPERLPMVLVDRIQIQQILINLICNGIEAAENVGRRAQLRISAQSCVEGRLLIEVVDNGPGLADLNSIFDAFVTSKAKGMGIGLAISRSIAQAHGGHLWAENLPGGGACFKLTLPTT</sequence>
<dbReference type="InterPro" id="IPR000014">
    <property type="entry name" value="PAS"/>
</dbReference>
<dbReference type="Pfam" id="PF08448">
    <property type="entry name" value="PAS_4"/>
    <property type="match status" value="1"/>
</dbReference>
<evidence type="ECO:0000313" key="10">
    <source>
        <dbReference type="Proteomes" id="UP000637423"/>
    </source>
</evidence>
<dbReference type="InterPro" id="IPR003594">
    <property type="entry name" value="HATPase_dom"/>
</dbReference>
<dbReference type="InterPro" id="IPR036890">
    <property type="entry name" value="HATPase_C_sf"/>
</dbReference>
<keyword evidence="4" id="KW-0808">Transferase</keyword>
<dbReference type="InterPro" id="IPR036097">
    <property type="entry name" value="HisK_dim/P_sf"/>
</dbReference>
<reference evidence="9" key="2">
    <citation type="submission" date="2020-09" db="EMBL/GenBank/DDBJ databases">
        <authorList>
            <person name="Sun Q."/>
            <person name="Zhou Y."/>
        </authorList>
    </citation>
    <scope>NUCLEOTIDE SEQUENCE</scope>
    <source>
        <strain evidence="9">CGMCC 1.10998</strain>
    </source>
</reference>
<dbReference type="Proteomes" id="UP000637423">
    <property type="component" value="Unassembled WGS sequence"/>
</dbReference>
<evidence type="ECO:0000256" key="3">
    <source>
        <dbReference type="ARBA" id="ARBA00022553"/>
    </source>
</evidence>
<dbReference type="GO" id="GO:0000155">
    <property type="term" value="F:phosphorelay sensor kinase activity"/>
    <property type="evidence" value="ECO:0007669"/>
    <property type="project" value="InterPro"/>
</dbReference>
<feature type="domain" description="PAC" evidence="8">
    <location>
        <begin position="193"/>
        <end position="247"/>
    </location>
</feature>
<dbReference type="SUPFAM" id="SSF55874">
    <property type="entry name" value="ATPase domain of HSP90 chaperone/DNA topoisomerase II/histidine kinase"/>
    <property type="match status" value="1"/>
</dbReference>
<evidence type="ECO:0000256" key="5">
    <source>
        <dbReference type="ARBA" id="ARBA00022777"/>
    </source>
</evidence>
<dbReference type="SMART" id="SM00388">
    <property type="entry name" value="HisKA"/>
    <property type="match status" value="1"/>
</dbReference>
<keyword evidence="5" id="KW-0418">Kinase</keyword>
<keyword evidence="3" id="KW-0597">Phosphoprotein</keyword>
<dbReference type="Gene3D" id="1.10.287.130">
    <property type="match status" value="1"/>
</dbReference>
<dbReference type="InterPro" id="IPR005467">
    <property type="entry name" value="His_kinase_dom"/>
</dbReference>
<dbReference type="Pfam" id="PF02518">
    <property type="entry name" value="HATPase_c"/>
    <property type="match status" value="1"/>
</dbReference>
<evidence type="ECO:0000259" key="6">
    <source>
        <dbReference type="PROSITE" id="PS50109"/>
    </source>
</evidence>
<feature type="domain" description="PAS" evidence="7">
    <location>
        <begin position="122"/>
        <end position="192"/>
    </location>
</feature>
<dbReference type="Gene3D" id="3.30.565.10">
    <property type="entry name" value="Histidine kinase-like ATPase, C-terminal domain"/>
    <property type="match status" value="1"/>
</dbReference>
<dbReference type="InterPro" id="IPR003661">
    <property type="entry name" value="HisK_dim/P_dom"/>
</dbReference>
<dbReference type="SUPFAM" id="SSF47384">
    <property type="entry name" value="Homodimeric domain of signal transducing histidine kinase"/>
    <property type="match status" value="1"/>
</dbReference>
<evidence type="ECO:0000313" key="9">
    <source>
        <dbReference type="EMBL" id="GGC85979.1"/>
    </source>
</evidence>
<dbReference type="InterPro" id="IPR052162">
    <property type="entry name" value="Sensor_kinase/Photoreceptor"/>
</dbReference>
<dbReference type="InterPro" id="IPR000700">
    <property type="entry name" value="PAS-assoc_C"/>
</dbReference>
<organism evidence="9 10">
    <name type="scientific">Undibacterium terreum</name>
    <dbReference type="NCBI Taxonomy" id="1224302"/>
    <lineage>
        <taxon>Bacteria</taxon>
        <taxon>Pseudomonadati</taxon>
        <taxon>Pseudomonadota</taxon>
        <taxon>Betaproteobacteria</taxon>
        <taxon>Burkholderiales</taxon>
        <taxon>Oxalobacteraceae</taxon>
        <taxon>Undibacterium</taxon>
    </lineage>
</organism>
<dbReference type="FunFam" id="3.30.450.20:FF:000099">
    <property type="entry name" value="Sensory box sensor histidine kinase"/>
    <property type="match status" value="1"/>
</dbReference>
<dbReference type="SMART" id="SM00387">
    <property type="entry name" value="HATPase_c"/>
    <property type="match status" value="1"/>
</dbReference>
<evidence type="ECO:0000259" key="7">
    <source>
        <dbReference type="PROSITE" id="PS50112"/>
    </source>
</evidence>
<dbReference type="PROSITE" id="PS50109">
    <property type="entry name" value="HIS_KIN"/>
    <property type="match status" value="1"/>
</dbReference>
<dbReference type="InterPro" id="IPR004358">
    <property type="entry name" value="Sig_transdc_His_kin-like_C"/>
</dbReference>
<dbReference type="CDD" id="cd00082">
    <property type="entry name" value="HisKA"/>
    <property type="match status" value="1"/>
</dbReference>
<dbReference type="CDD" id="cd00130">
    <property type="entry name" value="PAS"/>
    <property type="match status" value="3"/>
</dbReference>
<dbReference type="EMBL" id="BMED01000003">
    <property type="protein sequence ID" value="GGC85979.1"/>
    <property type="molecule type" value="Genomic_DNA"/>
</dbReference>
<feature type="domain" description="PAC" evidence="8">
    <location>
        <begin position="317"/>
        <end position="373"/>
    </location>
</feature>